<dbReference type="KEGG" id="fpp:FPB0191_00993"/>
<feature type="transmembrane region" description="Helical" evidence="6">
    <location>
        <begin position="206"/>
        <end position="227"/>
    </location>
</feature>
<evidence type="ECO:0000256" key="1">
    <source>
        <dbReference type="ARBA" id="ARBA00004651"/>
    </source>
</evidence>
<dbReference type="InterPro" id="IPR000620">
    <property type="entry name" value="EamA_dom"/>
</dbReference>
<feature type="transmembrane region" description="Helical" evidence="6">
    <location>
        <begin position="175"/>
        <end position="194"/>
    </location>
</feature>
<keyword evidence="2" id="KW-1003">Cell membrane</keyword>
<dbReference type="HOGENOM" id="CLU_033863_21_4_6"/>
<evidence type="ECO:0000313" key="9">
    <source>
        <dbReference type="EMBL" id="PXY95544.1"/>
    </source>
</evidence>
<feature type="transmembrane region" description="Helical" evidence="6">
    <location>
        <begin position="121"/>
        <end position="139"/>
    </location>
</feature>
<comment type="subcellular location">
    <subcellularLocation>
        <location evidence="1">Cell membrane</location>
        <topology evidence="1">Multi-pass membrane protein</topology>
    </subcellularLocation>
</comment>
<feature type="transmembrane region" description="Helical" evidence="6">
    <location>
        <begin position="239"/>
        <end position="259"/>
    </location>
</feature>
<evidence type="ECO:0000313" key="11">
    <source>
        <dbReference type="Proteomes" id="UP000247838"/>
    </source>
</evidence>
<sequence length="298" mass="32483">MKKAWIAEILLVGVAAGWGLGFPVMKIAVDETPVLTVLWLRFMLSALLLLPFCFGSLKKISSKTFFTGCLLGILLGTSFIFLITGLQMTTASNTGFLAGLAVIWVLLLSAPLSGKLPSIEAVLATVFGLMGLIVMSDFSSTQIQWGEILVVIGSLFSALHIVVLDKVTNQHNNSVLTFIEIATIAILIFIIQAINTPNNLLPNNWSNSLITALIITSVFSTVLAFWIQTAYQRYTTPTRAVLIYNLEPVFSALFAVWLLNETLSSDVFVGGGLILIGMCFPSLFTLFKKRKMVSDLSH</sequence>
<feature type="transmembrane region" description="Helical" evidence="6">
    <location>
        <begin position="64"/>
        <end position="83"/>
    </location>
</feature>
<feature type="transmembrane region" description="Helical" evidence="6">
    <location>
        <begin position="38"/>
        <end position="57"/>
    </location>
</feature>
<evidence type="ECO:0000259" key="7">
    <source>
        <dbReference type="Pfam" id="PF00892"/>
    </source>
</evidence>
<dbReference type="STRING" id="1267021.FPB0191_00993"/>
<dbReference type="SUPFAM" id="SSF103481">
    <property type="entry name" value="Multidrug resistance efflux transporter EmrE"/>
    <property type="match status" value="2"/>
</dbReference>
<dbReference type="PANTHER" id="PTHR42920:SF5">
    <property type="entry name" value="EAMA DOMAIN-CONTAINING PROTEIN"/>
    <property type="match status" value="1"/>
</dbReference>
<evidence type="ECO:0000313" key="10">
    <source>
        <dbReference type="Proteomes" id="UP000030901"/>
    </source>
</evidence>
<organism evidence="8 10">
    <name type="scientific">Frischella perrara</name>
    <dbReference type="NCBI Taxonomy" id="1267021"/>
    <lineage>
        <taxon>Bacteria</taxon>
        <taxon>Pseudomonadati</taxon>
        <taxon>Pseudomonadota</taxon>
        <taxon>Gammaproteobacteria</taxon>
        <taxon>Orbales</taxon>
        <taxon>Orbaceae</taxon>
        <taxon>Frischella</taxon>
    </lineage>
</organism>
<dbReference type="EMBL" id="CP009056">
    <property type="protein sequence ID" value="AJA44819.1"/>
    <property type="molecule type" value="Genomic_DNA"/>
</dbReference>
<dbReference type="AlphaFoldDB" id="A0A0A7RZV4"/>
<feature type="domain" description="EamA" evidence="7">
    <location>
        <begin position="6"/>
        <end position="136"/>
    </location>
</feature>
<reference evidence="8 10" key="1">
    <citation type="journal article" date="2014" name="Appl. Environ. Microbiol.">
        <title>Gut symbionts from distinct hosts exhibit genotoxic activity via divergent colibactin biosynthetic pathways.</title>
        <authorList>
            <person name="Engel P."/>
            <person name="Vizcaino M.I."/>
            <person name="Crawford J.M."/>
        </authorList>
    </citation>
    <scope>NUCLEOTIDE SEQUENCE [LARGE SCALE GENOMIC DNA]</scope>
    <source>
        <strain evidence="8 10">PEB0191</strain>
    </source>
</reference>
<evidence type="ECO:0000256" key="2">
    <source>
        <dbReference type="ARBA" id="ARBA00022475"/>
    </source>
</evidence>
<evidence type="ECO:0000256" key="4">
    <source>
        <dbReference type="ARBA" id="ARBA00022989"/>
    </source>
</evidence>
<feature type="domain" description="EamA" evidence="7">
    <location>
        <begin position="145"/>
        <end position="280"/>
    </location>
</feature>
<dbReference type="InterPro" id="IPR051258">
    <property type="entry name" value="Diverse_Substrate_Transporter"/>
</dbReference>
<gene>
    <name evidence="9" type="ORF">DKK76_04875</name>
    <name evidence="8" type="ORF">FPB0191_00993</name>
</gene>
<dbReference type="EMBL" id="QGLM01000011">
    <property type="protein sequence ID" value="PXY95544.1"/>
    <property type="molecule type" value="Genomic_DNA"/>
</dbReference>
<keyword evidence="10" id="KW-1185">Reference proteome</keyword>
<keyword evidence="3 6" id="KW-0812">Transmembrane</keyword>
<dbReference type="PANTHER" id="PTHR42920">
    <property type="entry name" value="OS03G0707200 PROTEIN-RELATED"/>
    <property type="match status" value="1"/>
</dbReference>
<dbReference type="InterPro" id="IPR037185">
    <property type="entry name" value="EmrE-like"/>
</dbReference>
<dbReference type="OrthoDB" id="9804865at2"/>
<proteinExistence type="predicted"/>
<dbReference type="Proteomes" id="UP000030901">
    <property type="component" value="Chromosome"/>
</dbReference>
<evidence type="ECO:0000256" key="6">
    <source>
        <dbReference type="SAM" id="Phobius"/>
    </source>
</evidence>
<evidence type="ECO:0000256" key="5">
    <source>
        <dbReference type="ARBA" id="ARBA00023136"/>
    </source>
</evidence>
<name>A0A0A7RZV4_FRIPE</name>
<evidence type="ECO:0000313" key="8">
    <source>
        <dbReference type="EMBL" id="AJA44819.1"/>
    </source>
</evidence>
<feature type="transmembrane region" description="Helical" evidence="6">
    <location>
        <begin position="145"/>
        <end position="163"/>
    </location>
</feature>
<keyword evidence="5 6" id="KW-0472">Membrane</keyword>
<accession>A0A0A7RZV4</accession>
<reference evidence="9 11" key="2">
    <citation type="submission" date="2018-05" db="EMBL/GenBank/DDBJ databases">
        <title>Reference genomes for bee gut microbiota database.</title>
        <authorList>
            <person name="Ellegaard K.M."/>
        </authorList>
    </citation>
    <scope>NUCLEOTIDE SEQUENCE [LARGE SCALE GENOMIC DNA]</scope>
    <source>
        <strain evidence="9 11">ESL0167</strain>
    </source>
</reference>
<keyword evidence="4 6" id="KW-1133">Transmembrane helix</keyword>
<feature type="transmembrane region" description="Helical" evidence="6">
    <location>
        <begin position="95"/>
        <end position="114"/>
    </location>
</feature>
<dbReference type="GO" id="GO:0005886">
    <property type="term" value="C:plasma membrane"/>
    <property type="evidence" value="ECO:0007669"/>
    <property type="project" value="UniProtKB-SubCell"/>
</dbReference>
<feature type="transmembrane region" description="Helical" evidence="6">
    <location>
        <begin position="265"/>
        <end position="287"/>
    </location>
</feature>
<dbReference type="RefSeq" id="WP_052236774.1">
    <property type="nucleotide sequence ID" value="NZ_CP009056.1"/>
</dbReference>
<evidence type="ECO:0000256" key="3">
    <source>
        <dbReference type="ARBA" id="ARBA00022692"/>
    </source>
</evidence>
<dbReference type="Proteomes" id="UP000247838">
    <property type="component" value="Unassembled WGS sequence"/>
</dbReference>
<protein>
    <submittedName>
        <fullName evidence="9">EamA/RhaT family transporter</fullName>
    </submittedName>
    <submittedName>
        <fullName evidence="8">Putative permease, DMT superfamily</fullName>
    </submittedName>
</protein>
<dbReference type="Pfam" id="PF00892">
    <property type="entry name" value="EamA"/>
    <property type="match status" value="2"/>
</dbReference>